<dbReference type="VEuPathDB" id="FungiDB:AMAG_16342"/>
<protein>
    <submittedName>
        <fullName evidence="1">Uncharacterized protein</fullName>
    </submittedName>
</protein>
<dbReference type="PANTHER" id="PTHR34365">
    <property type="entry name" value="ENOLASE (DUF1399)"/>
    <property type="match status" value="1"/>
</dbReference>
<accession>A0A0L0TAT4</accession>
<dbReference type="Proteomes" id="UP000054350">
    <property type="component" value="Unassembled WGS sequence"/>
</dbReference>
<keyword evidence="2" id="KW-1185">Reference proteome</keyword>
<dbReference type="Pfam" id="PF07173">
    <property type="entry name" value="GRDP-like"/>
    <property type="match status" value="1"/>
</dbReference>
<name>A0A0L0TAT4_ALLM3</name>
<evidence type="ECO:0000313" key="2">
    <source>
        <dbReference type="Proteomes" id="UP000054350"/>
    </source>
</evidence>
<dbReference type="STRING" id="578462.A0A0L0TAT4"/>
<dbReference type="OrthoDB" id="2684236at2759"/>
<organism evidence="1 2">
    <name type="scientific">Allomyces macrogynus (strain ATCC 38327)</name>
    <name type="common">Allomyces javanicus var. macrogynus</name>
    <dbReference type="NCBI Taxonomy" id="578462"/>
    <lineage>
        <taxon>Eukaryota</taxon>
        <taxon>Fungi</taxon>
        <taxon>Fungi incertae sedis</taxon>
        <taxon>Blastocladiomycota</taxon>
        <taxon>Blastocladiomycetes</taxon>
        <taxon>Blastocladiales</taxon>
        <taxon>Blastocladiaceae</taxon>
        <taxon>Allomyces</taxon>
    </lineage>
</organism>
<dbReference type="AlphaFoldDB" id="A0A0L0TAT4"/>
<reference evidence="1 2" key="1">
    <citation type="submission" date="2009-11" db="EMBL/GenBank/DDBJ databases">
        <title>Annotation of Allomyces macrogynus ATCC 38327.</title>
        <authorList>
            <consortium name="The Broad Institute Genome Sequencing Platform"/>
            <person name="Russ C."/>
            <person name="Cuomo C."/>
            <person name="Burger G."/>
            <person name="Gray M.W."/>
            <person name="Holland P.W.H."/>
            <person name="King N."/>
            <person name="Lang F.B.F."/>
            <person name="Roger A.J."/>
            <person name="Ruiz-Trillo I."/>
            <person name="Young S.K."/>
            <person name="Zeng Q."/>
            <person name="Gargeya S."/>
            <person name="Fitzgerald M."/>
            <person name="Haas B."/>
            <person name="Abouelleil A."/>
            <person name="Alvarado L."/>
            <person name="Arachchi H.M."/>
            <person name="Berlin A."/>
            <person name="Chapman S.B."/>
            <person name="Gearin G."/>
            <person name="Goldberg J."/>
            <person name="Griggs A."/>
            <person name="Gujja S."/>
            <person name="Hansen M."/>
            <person name="Heiman D."/>
            <person name="Howarth C."/>
            <person name="Larimer J."/>
            <person name="Lui A."/>
            <person name="MacDonald P.J.P."/>
            <person name="McCowen C."/>
            <person name="Montmayeur A."/>
            <person name="Murphy C."/>
            <person name="Neiman D."/>
            <person name="Pearson M."/>
            <person name="Priest M."/>
            <person name="Roberts A."/>
            <person name="Saif S."/>
            <person name="Shea T."/>
            <person name="Sisk P."/>
            <person name="Stolte C."/>
            <person name="Sykes S."/>
            <person name="Wortman J."/>
            <person name="Nusbaum C."/>
            <person name="Birren B."/>
        </authorList>
    </citation>
    <scope>NUCLEOTIDE SEQUENCE [LARGE SCALE GENOMIC DNA]</scope>
    <source>
        <strain evidence="1 2">ATCC 38327</strain>
    </source>
</reference>
<reference evidence="2" key="2">
    <citation type="submission" date="2009-11" db="EMBL/GenBank/DDBJ databases">
        <title>The Genome Sequence of Allomyces macrogynus strain ATCC 38327.</title>
        <authorList>
            <consortium name="The Broad Institute Genome Sequencing Platform"/>
            <person name="Russ C."/>
            <person name="Cuomo C."/>
            <person name="Shea T."/>
            <person name="Young S.K."/>
            <person name="Zeng Q."/>
            <person name="Koehrsen M."/>
            <person name="Haas B."/>
            <person name="Borodovsky M."/>
            <person name="Guigo R."/>
            <person name="Alvarado L."/>
            <person name="Berlin A."/>
            <person name="Borenstein D."/>
            <person name="Chen Z."/>
            <person name="Engels R."/>
            <person name="Freedman E."/>
            <person name="Gellesch M."/>
            <person name="Goldberg J."/>
            <person name="Griggs A."/>
            <person name="Gujja S."/>
            <person name="Heiman D."/>
            <person name="Hepburn T."/>
            <person name="Howarth C."/>
            <person name="Jen D."/>
            <person name="Larson L."/>
            <person name="Lewis B."/>
            <person name="Mehta T."/>
            <person name="Park D."/>
            <person name="Pearson M."/>
            <person name="Roberts A."/>
            <person name="Saif S."/>
            <person name="Shenoy N."/>
            <person name="Sisk P."/>
            <person name="Stolte C."/>
            <person name="Sykes S."/>
            <person name="Walk T."/>
            <person name="White J."/>
            <person name="Yandava C."/>
            <person name="Burger G."/>
            <person name="Gray M.W."/>
            <person name="Holland P.W.H."/>
            <person name="King N."/>
            <person name="Lang F.B.F."/>
            <person name="Roger A.J."/>
            <person name="Ruiz-Trillo I."/>
            <person name="Lander E."/>
            <person name="Nusbaum C."/>
        </authorList>
    </citation>
    <scope>NUCLEOTIDE SEQUENCE [LARGE SCALE GENOMIC DNA]</scope>
    <source>
        <strain evidence="2">ATCC 38327</strain>
    </source>
</reference>
<dbReference type="EMBL" id="GG745375">
    <property type="protein sequence ID" value="KNE71918.1"/>
    <property type="molecule type" value="Genomic_DNA"/>
</dbReference>
<proteinExistence type="predicted"/>
<gene>
    <name evidence="1" type="ORF">AMAG_16342</name>
</gene>
<dbReference type="InterPro" id="IPR009836">
    <property type="entry name" value="GRDP-like"/>
</dbReference>
<dbReference type="PANTHER" id="PTHR34365:SF7">
    <property type="entry name" value="GLYCINE-RICH DOMAIN-CONTAINING PROTEIN 1"/>
    <property type="match status" value="1"/>
</dbReference>
<sequence length="313" mass="34631">MLSLLRFAKDMTRRYGRAFVGMSMPLMRLVVMGTNKDDLETSRHFWAKHLLTDMPCDLSPADVDETKAALRLHGQVHMCAMCAAEFTAEHVAVNCFVTLVKTTPAARIAGTQAHPKMREFMLNHPANMADLATLFDKSVWAKYAAKLPTLATWADDVKSKVMAPIMKDAADSLVLPGSRFQFAMVIHAHKGVITGLWSMDMVRAVCRQRRFSAKMANLVQSGSSAVYHFQTDALVQYPKFLTMAIAHPSKPLVPTSASDLAWHTHQLFPAAHRQQTLALTGSVMNHDDSDDARSEARIADGAKENGRPLDARV</sequence>
<evidence type="ECO:0000313" key="1">
    <source>
        <dbReference type="EMBL" id="KNE71918.1"/>
    </source>
</evidence>